<proteinExistence type="inferred from homology"/>
<name>A0ABV4HRI0_9GAMM</name>
<evidence type="ECO:0000313" key="6">
    <source>
        <dbReference type="Proteomes" id="UP001566331"/>
    </source>
</evidence>
<dbReference type="NCBIfam" id="TIGR01730">
    <property type="entry name" value="RND_mfp"/>
    <property type="match status" value="1"/>
</dbReference>
<dbReference type="InterPro" id="IPR058792">
    <property type="entry name" value="Beta-barrel_RND_2"/>
</dbReference>
<dbReference type="Gene3D" id="2.40.50.100">
    <property type="match status" value="1"/>
</dbReference>
<accession>A0ABV4HRI0</accession>
<evidence type="ECO:0000259" key="3">
    <source>
        <dbReference type="Pfam" id="PF25954"/>
    </source>
</evidence>
<comment type="caution">
    <text evidence="5">The sequence shown here is derived from an EMBL/GenBank/DDBJ whole genome shotgun (WGS) entry which is preliminary data.</text>
</comment>
<dbReference type="InterPro" id="IPR006143">
    <property type="entry name" value="RND_pump_MFP"/>
</dbReference>
<organism evidence="5 6">
    <name type="scientific">Luteimonas salinilitoris</name>
    <dbReference type="NCBI Taxonomy" id="3237697"/>
    <lineage>
        <taxon>Bacteria</taxon>
        <taxon>Pseudomonadati</taxon>
        <taxon>Pseudomonadota</taxon>
        <taxon>Gammaproteobacteria</taxon>
        <taxon>Lysobacterales</taxon>
        <taxon>Lysobacteraceae</taxon>
        <taxon>Luteimonas</taxon>
    </lineage>
</organism>
<reference evidence="5 6" key="1">
    <citation type="submission" date="2024-07" db="EMBL/GenBank/DDBJ databases">
        <title>Luteimonas salilacus sp. nov., isolated from the shore soil of Salt Lake in Tibet of China.</title>
        <authorList>
            <person name="Zhang X."/>
            <person name="Li A."/>
        </authorList>
    </citation>
    <scope>NUCLEOTIDE SEQUENCE [LARGE SCALE GENOMIC DNA]</scope>
    <source>
        <strain evidence="5 6">B3-2-R+30</strain>
    </source>
</reference>
<evidence type="ECO:0000259" key="4">
    <source>
        <dbReference type="Pfam" id="PF25989"/>
    </source>
</evidence>
<dbReference type="Pfam" id="PF25954">
    <property type="entry name" value="Beta-barrel_RND_2"/>
    <property type="match status" value="1"/>
</dbReference>
<dbReference type="InterPro" id="IPR058637">
    <property type="entry name" value="YknX-like_C"/>
</dbReference>
<dbReference type="Gene3D" id="2.40.420.20">
    <property type="match status" value="1"/>
</dbReference>
<feature type="domain" description="Multidrug resistance protein MdtA-like barrel-sandwich hybrid" evidence="2">
    <location>
        <begin position="75"/>
        <end position="195"/>
    </location>
</feature>
<evidence type="ECO:0000256" key="1">
    <source>
        <dbReference type="ARBA" id="ARBA00009477"/>
    </source>
</evidence>
<dbReference type="Gene3D" id="2.40.30.170">
    <property type="match status" value="1"/>
</dbReference>
<dbReference type="Pfam" id="PF25989">
    <property type="entry name" value="YknX_C"/>
    <property type="match status" value="1"/>
</dbReference>
<comment type="similarity">
    <text evidence="1">Belongs to the membrane fusion protein (MFP) (TC 8.A.1) family.</text>
</comment>
<dbReference type="EMBL" id="JBFWIC010000015">
    <property type="protein sequence ID" value="MEZ0475361.1"/>
    <property type="molecule type" value="Genomic_DNA"/>
</dbReference>
<dbReference type="RefSeq" id="WP_370562732.1">
    <property type="nucleotide sequence ID" value="NZ_JBFWIB010000002.1"/>
</dbReference>
<dbReference type="Proteomes" id="UP001566331">
    <property type="component" value="Unassembled WGS sequence"/>
</dbReference>
<protein>
    <submittedName>
        <fullName evidence="5">Efflux RND transporter periplasmic adaptor subunit</fullName>
    </submittedName>
</protein>
<feature type="domain" description="YknX-like C-terminal permuted SH3-like" evidence="4">
    <location>
        <begin position="285"/>
        <end position="353"/>
    </location>
</feature>
<keyword evidence="6" id="KW-1185">Reference proteome</keyword>
<feature type="domain" description="CusB-like beta-barrel" evidence="3">
    <location>
        <begin position="209"/>
        <end position="278"/>
    </location>
</feature>
<dbReference type="Gene3D" id="1.10.287.470">
    <property type="entry name" value="Helix hairpin bin"/>
    <property type="match status" value="1"/>
</dbReference>
<gene>
    <name evidence="5" type="ORF">AB6713_12155</name>
</gene>
<evidence type="ECO:0000313" key="5">
    <source>
        <dbReference type="EMBL" id="MEZ0475361.1"/>
    </source>
</evidence>
<dbReference type="SUPFAM" id="SSF111369">
    <property type="entry name" value="HlyD-like secretion proteins"/>
    <property type="match status" value="1"/>
</dbReference>
<sequence>MRSNTWIAGRRRWLALLLLAGLAPLAGCGRDGEAQAKEGEGAQVQAVPVETAAAARRTVAASYTGTASLEPLAEAQVVAKTSGVALQVLVQEGQAVKAGQTLVRLDPDRARLNLAQIEARKRKLENSFRRSDQLAAQQLISAGDHDQLRYDLEEARAAYRLAALELSYTNVIAPISGVIASRSIKTGNFVQINSPILRIVDNSRLETTLNVPERELATLEAGQPVHMQVDALPGMTFEGRVDRIAPVIDAGSGTFRVICAFEGGGSLQPGMFGRIRIDYDHRADAMTIPRQALLDDEGEAAVYVVRDGKAVRTAIETGYADGAFVEVRKGLDEGDAVVTAGKAALRDGSDVQVIGAPAAAVASATAAATDGDKQ</sequence>
<evidence type="ECO:0000259" key="2">
    <source>
        <dbReference type="Pfam" id="PF25917"/>
    </source>
</evidence>
<dbReference type="InterPro" id="IPR058625">
    <property type="entry name" value="MdtA-like_BSH"/>
</dbReference>
<dbReference type="Pfam" id="PF25917">
    <property type="entry name" value="BSH_RND"/>
    <property type="match status" value="1"/>
</dbReference>
<dbReference type="PANTHER" id="PTHR30469">
    <property type="entry name" value="MULTIDRUG RESISTANCE PROTEIN MDTA"/>
    <property type="match status" value="1"/>
</dbReference>
<dbReference type="PANTHER" id="PTHR30469:SF38">
    <property type="entry name" value="HLYD FAMILY SECRETION PROTEIN"/>
    <property type="match status" value="1"/>
</dbReference>